<evidence type="ECO:0000256" key="2">
    <source>
        <dbReference type="PROSITE-ProRule" id="PRU00708"/>
    </source>
</evidence>
<keyword evidence="4" id="KW-1185">Reference proteome</keyword>
<reference evidence="3" key="1">
    <citation type="submission" date="2021-02" db="EMBL/GenBank/DDBJ databases">
        <authorList>
            <person name="Dougan E. K."/>
            <person name="Rhodes N."/>
            <person name="Thang M."/>
            <person name="Chan C."/>
        </authorList>
    </citation>
    <scope>NUCLEOTIDE SEQUENCE</scope>
</reference>
<evidence type="ECO:0000313" key="4">
    <source>
        <dbReference type="Proteomes" id="UP000604046"/>
    </source>
</evidence>
<dbReference type="EMBL" id="CAJNDS010000794">
    <property type="protein sequence ID" value="CAE7234668.1"/>
    <property type="molecule type" value="Genomic_DNA"/>
</dbReference>
<dbReference type="OrthoDB" id="185373at2759"/>
<dbReference type="PANTHER" id="PTHR47447:SF17">
    <property type="entry name" value="OS12G0638900 PROTEIN"/>
    <property type="match status" value="1"/>
</dbReference>
<comment type="caution">
    <text evidence="3">The sequence shown here is derived from an EMBL/GenBank/DDBJ whole genome shotgun (WGS) entry which is preliminary data.</text>
</comment>
<keyword evidence="1" id="KW-0677">Repeat</keyword>
<dbReference type="Pfam" id="PF13041">
    <property type="entry name" value="PPR_2"/>
    <property type="match status" value="1"/>
</dbReference>
<feature type="repeat" description="PPR" evidence="2">
    <location>
        <begin position="250"/>
        <end position="284"/>
    </location>
</feature>
<dbReference type="Proteomes" id="UP000604046">
    <property type="component" value="Unassembled WGS sequence"/>
</dbReference>
<proteinExistence type="predicted"/>
<evidence type="ECO:0000256" key="1">
    <source>
        <dbReference type="ARBA" id="ARBA00022737"/>
    </source>
</evidence>
<evidence type="ECO:0000313" key="3">
    <source>
        <dbReference type="EMBL" id="CAE7234668.1"/>
    </source>
</evidence>
<dbReference type="NCBIfam" id="TIGR00756">
    <property type="entry name" value="PPR"/>
    <property type="match status" value="1"/>
</dbReference>
<dbReference type="InterPro" id="IPR002885">
    <property type="entry name" value="PPR_rpt"/>
</dbReference>
<dbReference type="Gene3D" id="1.25.40.10">
    <property type="entry name" value="Tetratricopeptide repeat domain"/>
    <property type="match status" value="3"/>
</dbReference>
<accession>A0A812KVW6</accession>
<sequence length="476" mass="52178">MEIEGAVQGRCGKTDIPEVPALARKPRLATAVLRKRALEGTAWSLLRRLCDEEMEADVVHFSCIITPDWCQALWLRTALAASAIAPNVILETRLVTSCAHANWLAAVQLLREAESIQRDAVLLNSAMTALEGRWWQALAHLQTSAALSCTPDAVALNTAISSCHARGVWTLALHLLGVSGNLVDLITLSGAIASAQWLLAVCLLSEMSPAELIPNTICFNAALRAFEAPGLWRRAAGLLKSMRPFMVLPDVVSFTSLLRACEKDGRWRLALSLLPVMRQVTILPNAVTYGCILNACEFAGAWRTALLLLSEMVSMKQLLNNVICNTIISTCEKACQWQSALAFLSEMRRFQVRLDVVGINASLRACGSGDAWPWSLELLRQIDIRGRTNVSFAGAVAACAVANKWAWSLRLLLAMLEDALVPDVNSFGDVAEVCGRLGFDIWSVTVLDKLQTMQEKLLYEASKTLHAEVTWEVMRK</sequence>
<dbReference type="AlphaFoldDB" id="A0A812KVW6"/>
<dbReference type="InterPro" id="IPR011990">
    <property type="entry name" value="TPR-like_helical_dom_sf"/>
</dbReference>
<gene>
    <name evidence="3" type="ORF">SNAT2548_LOCUS9931</name>
</gene>
<organism evidence="3 4">
    <name type="scientific">Symbiodinium natans</name>
    <dbReference type="NCBI Taxonomy" id="878477"/>
    <lineage>
        <taxon>Eukaryota</taxon>
        <taxon>Sar</taxon>
        <taxon>Alveolata</taxon>
        <taxon>Dinophyceae</taxon>
        <taxon>Suessiales</taxon>
        <taxon>Symbiodiniaceae</taxon>
        <taxon>Symbiodinium</taxon>
    </lineage>
</organism>
<dbReference type="PROSITE" id="PS51375">
    <property type="entry name" value="PPR"/>
    <property type="match status" value="2"/>
</dbReference>
<dbReference type="Pfam" id="PF01535">
    <property type="entry name" value="PPR"/>
    <property type="match status" value="1"/>
</dbReference>
<protein>
    <recommendedName>
        <fullName evidence="5">Pentatricopeptide repeat-containing protein, chloroplastic</fullName>
    </recommendedName>
</protein>
<name>A0A812KVW6_9DINO</name>
<feature type="repeat" description="PPR" evidence="2">
    <location>
        <begin position="320"/>
        <end position="354"/>
    </location>
</feature>
<evidence type="ECO:0008006" key="5">
    <source>
        <dbReference type="Google" id="ProtNLM"/>
    </source>
</evidence>
<dbReference type="PANTHER" id="PTHR47447">
    <property type="entry name" value="OS03G0856100 PROTEIN"/>
    <property type="match status" value="1"/>
</dbReference>